<evidence type="ECO:0000313" key="1">
    <source>
        <dbReference type="EMBL" id="MBO3358556.1"/>
    </source>
</evidence>
<reference evidence="1" key="1">
    <citation type="submission" date="2020-12" db="EMBL/GenBank/DDBJ databases">
        <title>Comparative genomics of Clostridium perfringens reveals patterns of host-associated phylogenetic clades and virulence factors.</title>
        <authorList>
            <person name="Smith A.H."/>
            <person name="Geier R."/>
        </authorList>
    </citation>
    <scope>NUCLEOTIDE SEQUENCE</scope>
    <source>
        <strain evidence="1">CHD30677R</strain>
    </source>
</reference>
<dbReference type="AlphaFoldDB" id="A0AAW4J3B9"/>
<dbReference type="EMBL" id="JAENQP010000003">
    <property type="protein sequence ID" value="MBO3358556.1"/>
    <property type="molecule type" value="Genomic_DNA"/>
</dbReference>
<evidence type="ECO:0000313" key="2">
    <source>
        <dbReference type="Proteomes" id="UP000668068"/>
    </source>
</evidence>
<dbReference type="Proteomes" id="UP000668068">
    <property type="component" value="Unassembled WGS sequence"/>
</dbReference>
<sequence>MVYLISYDLNKTGQDYNSLYEAIKNSSTGVWFHYLDSTWIIKSYLSIQQVSDNIKSKMDDNDSLLVIEVKNNYYGWLPKDAWEYLRTDVFI</sequence>
<proteinExistence type="predicted"/>
<gene>
    <name evidence="1" type="ORF">JJB47_07115</name>
</gene>
<comment type="caution">
    <text evidence="1">The sequence shown here is derived from an EMBL/GenBank/DDBJ whole genome shotgun (WGS) entry which is preliminary data.</text>
</comment>
<dbReference type="RefSeq" id="WP_206532138.1">
    <property type="nucleotide sequence ID" value="NZ_CATNXJ010000002.1"/>
</dbReference>
<organism evidence="1 2">
    <name type="scientific">Clostridium perfringens</name>
    <dbReference type="NCBI Taxonomy" id="1502"/>
    <lineage>
        <taxon>Bacteria</taxon>
        <taxon>Bacillati</taxon>
        <taxon>Bacillota</taxon>
        <taxon>Clostridia</taxon>
        <taxon>Eubacteriales</taxon>
        <taxon>Clostridiaceae</taxon>
        <taxon>Clostridium</taxon>
    </lineage>
</organism>
<accession>A0AAW4J3B9</accession>
<name>A0AAW4J3B9_CLOPF</name>
<protein>
    <recommendedName>
        <fullName evidence="3">SinR family protein</fullName>
    </recommendedName>
</protein>
<evidence type="ECO:0008006" key="3">
    <source>
        <dbReference type="Google" id="ProtNLM"/>
    </source>
</evidence>